<dbReference type="InterPro" id="IPR000182">
    <property type="entry name" value="GNAT_dom"/>
</dbReference>
<evidence type="ECO:0000313" key="3">
    <source>
        <dbReference type="Proteomes" id="UP001500928"/>
    </source>
</evidence>
<evidence type="ECO:0000259" key="1">
    <source>
        <dbReference type="PROSITE" id="PS51186"/>
    </source>
</evidence>
<proteinExistence type="predicted"/>
<dbReference type="RefSeq" id="WP_345417911.1">
    <property type="nucleotide sequence ID" value="NZ_BAABHO010000029.1"/>
</dbReference>
<dbReference type="Gene3D" id="3.40.630.30">
    <property type="match status" value="1"/>
</dbReference>
<dbReference type="PROSITE" id="PS51186">
    <property type="entry name" value="GNAT"/>
    <property type="match status" value="1"/>
</dbReference>
<feature type="domain" description="N-acetyltransferase" evidence="1">
    <location>
        <begin position="25"/>
        <end position="198"/>
    </location>
</feature>
<dbReference type="PANTHER" id="PTHR43441:SF11">
    <property type="entry name" value="RIBOSOMAL-PROTEIN-SERINE ACETYLTRANSFERASE"/>
    <property type="match status" value="1"/>
</dbReference>
<dbReference type="InterPro" id="IPR051908">
    <property type="entry name" value="Ribosomal_N-acetyltransferase"/>
</dbReference>
<dbReference type="InterPro" id="IPR016181">
    <property type="entry name" value="Acyl_CoA_acyltransferase"/>
</dbReference>
<protein>
    <submittedName>
        <fullName evidence="2">GNAT family protein</fullName>
    </submittedName>
</protein>
<dbReference type="PANTHER" id="PTHR43441">
    <property type="entry name" value="RIBOSOMAL-PROTEIN-SERINE ACETYLTRANSFERASE"/>
    <property type="match status" value="1"/>
</dbReference>
<keyword evidence="3" id="KW-1185">Reference proteome</keyword>
<dbReference type="Pfam" id="PF13302">
    <property type="entry name" value="Acetyltransf_3"/>
    <property type="match status" value="1"/>
</dbReference>
<accession>A0ABP9BMX0</accession>
<name>A0ABP9BMX0_9PSEU</name>
<evidence type="ECO:0000313" key="2">
    <source>
        <dbReference type="EMBL" id="GAA4796523.1"/>
    </source>
</evidence>
<dbReference type="Proteomes" id="UP001500928">
    <property type="component" value="Unassembled WGS sequence"/>
</dbReference>
<dbReference type="EMBL" id="BAABHO010000029">
    <property type="protein sequence ID" value="GAA4796523.1"/>
    <property type="molecule type" value="Genomic_DNA"/>
</dbReference>
<reference evidence="3" key="1">
    <citation type="journal article" date="2019" name="Int. J. Syst. Evol. Microbiol.">
        <title>The Global Catalogue of Microorganisms (GCM) 10K type strain sequencing project: providing services to taxonomists for standard genome sequencing and annotation.</title>
        <authorList>
            <consortium name="The Broad Institute Genomics Platform"/>
            <consortium name="The Broad Institute Genome Sequencing Center for Infectious Disease"/>
            <person name="Wu L."/>
            <person name="Ma J."/>
        </authorList>
    </citation>
    <scope>NUCLEOTIDE SEQUENCE [LARGE SCALE GENOMIC DNA]</scope>
    <source>
        <strain evidence="3">JCM 17979</strain>
    </source>
</reference>
<dbReference type="SUPFAM" id="SSF55729">
    <property type="entry name" value="Acyl-CoA N-acyltransferases (Nat)"/>
    <property type="match status" value="1"/>
</dbReference>
<comment type="caution">
    <text evidence="2">The sequence shown here is derived from an EMBL/GenBank/DDBJ whole genome shotgun (WGS) entry which is preliminary data.</text>
</comment>
<organism evidence="2 3">
    <name type="scientific">Actinomycetospora chlora</name>
    <dbReference type="NCBI Taxonomy" id="663608"/>
    <lineage>
        <taxon>Bacteria</taxon>
        <taxon>Bacillati</taxon>
        <taxon>Actinomycetota</taxon>
        <taxon>Actinomycetes</taxon>
        <taxon>Pseudonocardiales</taxon>
        <taxon>Pseudonocardiaceae</taxon>
        <taxon>Actinomycetospora</taxon>
    </lineage>
</organism>
<sequence>MSPVSEPDPADPVRHWPLAGLVVRTPRLELRPDDDVGLAALADRALDGVHPAEQMPFLEPWTDGTDTPGFARGVMQYAWRCRADLRPGRWSVNFLVRSSGRVLGMQTLTGTDFAVLREVGTGSWLTRAVQGRGLGTEMRHAVLALAFDHLGARLARSSAFADNAASRRVSERLGYTDDGVEQHVRRGRAAVLLRSRLTPQTWRRPSWTPEVDGLDACRELLGG</sequence>
<gene>
    <name evidence="2" type="ORF">GCM10023200_35770</name>
</gene>